<accession>A0A921AT75</accession>
<feature type="region of interest" description="Disordered" evidence="1">
    <location>
        <begin position="191"/>
        <end position="214"/>
    </location>
</feature>
<feature type="signal peptide" evidence="2">
    <location>
        <begin position="1"/>
        <end position="26"/>
    </location>
</feature>
<proteinExistence type="predicted"/>
<dbReference type="AlphaFoldDB" id="A0A921AT75"/>
<keyword evidence="2" id="KW-0732">Signal</keyword>
<dbReference type="EMBL" id="DYZA01000001">
    <property type="protein sequence ID" value="HJD96027.1"/>
    <property type="molecule type" value="Genomic_DNA"/>
</dbReference>
<organism evidence="3 4">
    <name type="scientific">Mailhella massiliensis</name>
    <dbReference type="NCBI Taxonomy" id="1903261"/>
    <lineage>
        <taxon>Bacteria</taxon>
        <taxon>Pseudomonadati</taxon>
        <taxon>Thermodesulfobacteriota</taxon>
        <taxon>Desulfovibrionia</taxon>
        <taxon>Desulfovibrionales</taxon>
        <taxon>Desulfovibrionaceae</taxon>
        <taxon>Mailhella</taxon>
    </lineage>
</organism>
<evidence type="ECO:0000313" key="4">
    <source>
        <dbReference type="Proteomes" id="UP000698963"/>
    </source>
</evidence>
<feature type="chain" id="PRO_5037617537" evidence="2">
    <location>
        <begin position="27"/>
        <end position="214"/>
    </location>
</feature>
<protein>
    <submittedName>
        <fullName evidence="3">Uncharacterized protein</fullName>
    </submittedName>
</protein>
<dbReference type="RefSeq" id="WP_304120073.1">
    <property type="nucleotide sequence ID" value="NZ_DYZA01000001.1"/>
</dbReference>
<comment type="caution">
    <text evidence="3">The sequence shown here is derived from an EMBL/GenBank/DDBJ whole genome shotgun (WGS) entry which is preliminary data.</text>
</comment>
<name>A0A921AT75_9BACT</name>
<evidence type="ECO:0000256" key="2">
    <source>
        <dbReference type="SAM" id="SignalP"/>
    </source>
</evidence>
<sequence length="214" mass="23945">MVRARICFFAVLTAAFMLCSAFRASAWELIDVQTHENWASCILSSPGEAVVRMLTEDDGTLLALDMYPDRSGKTRGSWQLKLVETVLPEDRKALDALLPRSLSGQMRVDRQATHDVLFHFSLEEDLLVIRVAGQFHSSFIKEAKKGSVVRMKMGDDSDAIYAGFSLRGFTAALNRCLELMELVDSLSPPHSDFFDEPEAPRPSSRRGGHEAYFL</sequence>
<reference evidence="3" key="1">
    <citation type="journal article" date="2021" name="PeerJ">
        <title>Extensive microbial diversity within the chicken gut microbiome revealed by metagenomics and culture.</title>
        <authorList>
            <person name="Gilroy R."/>
            <person name="Ravi A."/>
            <person name="Getino M."/>
            <person name="Pursley I."/>
            <person name="Horton D.L."/>
            <person name="Alikhan N.F."/>
            <person name="Baker D."/>
            <person name="Gharbi K."/>
            <person name="Hall N."/>
            <person name="Watson M."/>
            <person name="Adriaenssens E.M."/>
            <person name="Foster-Nyarko E."/>
            <person name="Jarju S."/>
            <person name="Secka A."/>
            <person name="Antonio M."/>
            <person name="Oren A."/>
            <person name="Chaudhuri R.R."/>
            <person name="La Ragione R."/>
            <person name="Hildebrand F."/>
            <person name="Pallen M.J."/>
        </authorList>
    </citation>
    <scope>NUCLEOTIDE SEQUENCE</scope>
    <source>
        <strain evidence="3">ChiGjej2B2-19336</strain>
    </source>
</reference>
<gene>
    <name evidence="3" type="ORF">K8W16_00030</name>
</gene>
<evidence type="ECO:0000256" key="1">
    <source>
        <dbReference type="SAM" id="MobiDB-lite"/>
    </source>
</evidence>
<reference evidence="3" key="2">
    <citation type="submission" date="2021-09" db="EMBL/GenBank/DDBJ databases">
        <authorList>
            <person name="Gilroy R."/>
        </authorList>
    </citation>
    <scope>NUCLEOTIDE SEQUENCE</scope>
    <source>
        <strain evidence="3">ChiGjej2B2-19336</strain>
    </source>
</reference>
<evidence type="ECO:0000313" key="3">
    <source>
        <dbReference type="EMBL" id="HJD96027.1"/>
    </source>
</evidence>
<dbReference type="Proteomes" id="UP000698963">
    <property type="component" value="Unassembled WGS sequence"/>
</dbReference>